<dbReference type="Proteomes" id="UP000664781">
    <property type="component" value="Unassembled WGS sequence"/>
</dbReference>
<evidence type="ECO:0000313" key="2">
    <source>
        <dbReference type="Proteomes" id="UP000664781"/>
    </source>
</evidence>
<name>A0A939JP61_9ACTN</name>
<protein>
    <submittedName>
        <fullName evidence="1">Uncharacterized protein</fullName>
    </submittedName>
</protein>
<gene>
    <name evidence="1" type="ORF">J1792_15700</name>
</gene>
<keyword evidence="2" id="KW-1185">Reference proteome</keyword>
<dbReference type="RefSeq" id="WP_086566780.1">
    <property type="nucleotide sequence ID" value="NZ_JAFMOF010000002.1"/>
</dbReference>
<accession>A0A939JP61</accession>
<sequence>MIRLSETLALQSVEDFLTADELGRLGKIMDAELEVTGWRPAHQADVVAAPGQAQEILRAATDRALPVLRRVLPSVAGADVWHYTELTAGQEVPAHIDGIPRPDVAPRRIGRIGVVLELPESGGQFYVDTTSGPSVWSGVVVGGAEGYAEGTALTHRLPHDRAHQHQGEPEWLRAAARTRWITDAPAGVALAYGAQLIHGVLPVRAGRMRKFVTDLLDAPRG</sequence>
<dbReference type="AlphaFoldDB" id="A0A939JP61"/>
<dbReference type="EMBL" id="JAFMOF010000002">
    <property type="protein sequence ID" value="MBO0654163.1"/>
    <property type="molecule type" value="Genomic_DNA"/>
</dbReference>
<reference evidence="1" key="1">
    <citation type="submission" date="2021-03" db="EMBL/GenBank/DDBJ databases">
        <title>Streptomyces strains.</title>
        <authorList>
            <person name="Lund M.B."/>
            <person name="Toerring T."/>
        </authorList>
    </citation>
    <scope>NUCLEOTIDE SEQUENCE</scope>
    <source>
        <strain evidence="1">JCM 4242</strain>
    </source>
</reference>
<organism evidence="1 2">
    <name type="scientific">Streptomyces triculaminicus</name>
    <dbReference type="NCBI Taxonomy" id="2816232"/>
    <lineage>
        <taxon>Bacteria</taxon>
        <taxon>Bacillati</taxon>
        <taxon>Actinomycetota</taxon>
        <taxon>Actinomycetes</taxon>
        <taxon>Kitasatosporales</taxon>
        <taxon>Streptomycetaceae</taxon>
        <taxon>Streptomyces</taxon>
    </lineage>
</organism>
<proteinExistence type="predicted"/>
<evidence type="ECO:0000313" key="1">
    <source>
        <dbReference type="EMBL" id="MBO0654163.1"/>
    </source>
</evidence>
<comment type="caution">
    <text evidence="1">The sequence shown here is derived from an EMBL/GenBank/DDBJ whole genome shotgun (WGS) entry which is preliminary data.</text>
</comment>